<dbReference type="OrthoDB" id="885756at2"/>
<evidence type="ECO:0000313" key="4">
    <source>
        <dbReference type="Proteomes" id="UP000228535"/>
    </source>
</evidence>
<keyword evidence="4" id="KW-1185">Reference proteome</keyword>
<dbReference type="RefSeq" id="WP_100335164.1">
    <property type="nucleotide sequence ID" value="NZ_PGFA01000001.1"/>
</dbReference>
<evidence type="ECO:0000313" key="3">
    <source>
        <dbReference type="EMBL" id="PJJ59443.1"/>
    </source>
</evidence>
<gene>
    <name evidence="3" type="ORF">CLV45_0860</name>
</gene>
<dbReference type="EMBL" id="PGFA01000001">
    <property type="protein sequence ID" value="PJJ59443.1"/>
    <property type="molecule type" value="Genomic_DNA"/>
</dbReference>
<reference evidence="3 4" key="1">
    <citation type="submission" date="2017-11" db="EMBL/GenBank/DDBJ databases">
        <title>Genomic Encyclopedia of Archaeal and Bacterial Type Strains, Phase II (KMG-II): From Individual Species to Whole Genera.</title>
        <authorList>
            <person name="Goeker M."/>
        </authorList>
    </citation>
    <scope>NUCLEOTIDE SEQUENCE [LARGE SCALE GENOMIC DNA]</scope>
    <source>
        <strain evidence="3 4">DSM 11115</strain>
    </source>
</reference>
<name>A0A2M9BNB8_9BACT</name>
<feature type="transmembrane region" description="Helical" evidence="1">
    <location>
        <begin position="163"/>
        <end position="183"/>
    </location>
</feature>
<proteinExistence type="predicted"/>
<accession>A0A2M9BNB8</accession>
<keyword evidence="1" id="KW-0812">Transmembrane</keyword>
<comment type="caution">
    <text evidence="3">The sequence shown here is derived from an EMBL/GenBank/DDBJ whole genome shotgun (WGS) entry which is preliminary data.</text>
</comment>
<keyword evidence="1" id="KW-1133">Transmembrane helix</keyword>
<sequence length="189" mass="19032">MKAFVTFLLMVLAALSSCTTSRPRPADVPTLSTRATDSLSLDELAQLPAYLVPAPAGSTPAEKRKWARAQRRNLARAGVTPTTVKIKHSTLAAGAGATAVSTAKNSGVAAGAGATAAAVGKSKAPVAAGSLAAAVDQRKAAQKGGALAAGDGAQAAAVTKSGLPWLVIVLAVLATLLCLNKWLRGRWLL</sequence>
<dbReference type="PROSITE" id="PS51257">
    <property type="entry name" value="PROKAR_LIPOPROTEIN"/>
    <property type="match status" value="1"/>
</dbReference>
<evidence type="ECO:0000256" key="1">
    <source>
        <dbReference type="SAM" id="Phobius"/>
    </source>
</evidence>
<keyword evidence="2" id="KW-0732">Signal</keyword>
<organism evidence="3 4">
    <name type="scientific">Hymenobacter chitinivorans DSM 11115</name>
    <dbReference type="NCBI Taxonomy" id="1121954"/>
    <lineage>
        <taxon>Bacteria</taxon>
        <taxon>Pseudomonadati</taxon>
        <taxon>Bacteroidota</taxon>
        <taxon>Cytophagia</taxon>
        <taxon>Cytophagales</taxon>
        <taxon>Hymenobacteraceae</taxon>
        <taxon>Hymenobacter</taxon>
    </lineage>
</organism>
<feature type="chain" id="PRO_5014980602" evidence="2">
    <location>
        <begin position="27"/>
        <end position="189"/>
    </location>
</feature>
<dbReference type="Proteomes" id="UP000228535">
    <property type="component" value="Unassembled WGS sequence"/>
</dbReference>
<dbReference type="AlphaFoldDB" id="A0A2M9BNB8"/>
<keyword evidence="1" id="KW-0472">Membrane</keyword>
<protein>
    <submittedName>
        <fullName evidence="3">Uncharacterized protein</fullName>
    </submittedName>
</protein>
<feature type="signal peptide" evidence="2">
    <location>
        <begin position="1"/>
        <end position="26"/>
    </location>
</feature>
<evidence type="ECO:0000256" key="2">
    <source>
        <dbReference type="SAM" id="SignalP"/>
    </source>
</evidence>